<feature type="non-terminal residue" evidence="6">
    <location>
        <position position="1"/>
    </location>
</feature>
<comment type="caution">
    <text evidence="6">The sequence shown here is derived from an EMBL/GenBank/DDBJ whole genome shotgun (WGS) entry which is preliminary data.</text>
</comment>
<dbReference type="GO" id="GO:0008360">
    <property type="term" value="P:regulation of cell shape"/>
    <property type="evidence" value="ECO:0007669"/>
    <property type="project" value="TreeGrafter"/>
</dbReference>
<dbReference type="PANTHER" id="PTHR16266:SF17">
    <property type="entry name" value="BRWD3"/>
    <property type="match status" value="1"/>
</dbReference>
<dbReference type="InterPro" id="IPR022702">
    <property type="entry name" value="Cytosine_MeTrfase1_RFD"/>
</dbReference>
<keyword evidence="2" id="KW-0539">Nucleus</keyword>
<dbReference type="InterPro" id="IPR028942">
    <property type="entry name" value="WHIM1_dom"/>
</dbReference>
<dbReference type="Pfam" id="PF15612">
    <property type="entry name" value="WHIM1"/>
    <property type="match status" value="1"/>
</dbReference>
<dbReference type="PANTHER" id="PTHR16266">
    <property type="entry name" value="WD REPEAT DOMAIN 9"/>
    <property type="match status" value="1"/>
</dbReference>
<keyword evidence="7" id="KW-1185">Reference proteome</keyword>
<gene>
    <name evidence="6" type="ORF">HaLaN_10016</name>
</gene>
<dbReference type="GO" id="GO:0007010">
    <property type="term" value="P:cytoskeleton organization"/>
    <property type="evidence" value="ECO:0007669"/>
    <property type="project" value="TreeGrafter"/>
</dbReference>
<dbReference type="GO" id="GO:0005634">
    <property type="term" value="C:nucleus"/>
    <property type="evidence" value="ECO:0007669"/>
    <property type="project" value="UniProtKB-SubCell"/>
</dbReference>
<proteinExistence type="predicted"/>
<dbReference type="EMBL" id="BLLF01000680">
    <property type="protein sequence ID" value="GFH14042.1"/>
    <property type="molecule type" value="Genomic_DNA"/>
</dbReference>
<evidence type="ECO:0000259" key="4">
    <source>
        <dbReference type="Pfam" id="PF12047"/>
    </source>
</evidence>
<feature type="compositionally biased region" description="Acidic residues" evidence="3">
    <location>
        <begin position="934"/>
        <end position="953"/>
    </location>
</feature>
<dbReference type="AlphaFoldDB" id="A0A699ZER4"/>
<organism evidence="6 7">
    <name type="scientific">Haematococcus lacustris</name>
    <name type="common">Green alga</name>
    <name type="synonym">Haematococcus pluvialis</name>
    <dbReference type="NCBI Taxonomy" id="44745"/>
    <lineage>
        <taxon>Eukaryota</taxon>
        <taxon>Viridiplantae</taxon>
        <taxon>Chlorophyta</taxon>
        <taxon>core chlorophytes</taxon>
        <taxon>Chlorophyceae</taxon>
        <taxon>CS clade</taxon>
        <taxon>Chlamydomonadales</taxon>
        <taxon>Haematococcaceae</taxon>
        <taxon>Haematococcus</taxon>
    </lineage>
</organism>
<sequence>MADYGQGASHYSVPPAMPMPLAQPAAPQVPTITSFQVVQADDPSSLSSLSDVKSLPLIVTGMLLSPYQAPSAFQTPVLSDWMIQYGQLPGIWVCSGSQWWKLAEPAPQYAKLFLEAQRKLDLSVRCATQLQANPASTLQMALPSILHPGMSGSGSMATYTIPDLQVEAGFIGAQLVALVPSLGLVAGQMYPLMADLARLGTPLVFVNDEADASEVDTTELQELQTFSNLLQLPPISMEAFEAAIMPGPLPALQPQPAPVAGPPGGVTSVDSEGGRSINDRMDAGMAGLPHHDTASGGAAFNMHSLLDLDAAASAAVLRDVHAALLKCVDGFSIKKVQEAPTTGRLAADDAKAEQWQARTCAAILESRSATPISHVAKEAAELIKNREYYLLTPRQRLAILRALADMALASDVLREYTQKVDMPGNAQLSERGEAQDPESWMRWVEAYKTGVRKPLGRDTRQRSYWALGGRAACWRLYVCGGEGGGWGWYEGPGLQALRDWMRSGGGNNTEAPLLKALHTVPLPHKHTQDALPPYPLVLPEAPLGAGPASIPWSAADLKARRPDAYKTLAAPLLKGECHQPLLVGLHAWTVEERLLNCIESLITEFEFWTKPRPWLARVAMLLSVLKGKNSGQQAAVVKEVEQLLHDSARLQPAWAQHLRACWLRSLSRPELNTKDVAMHVLAVQKFIRDEPYALTRLAFIRQAQVARCPLQFHAGGDVVVFLRTGCVLHLDKYAKMGSCYSVDELGPVMQQLHHLRPVERMRVVAAGYRSYPVTNAEAALRALADSKDLDPAAPTAARPVFNNPNRPPCQWLLMQPLTADGADVDTTRGEVVLPMHVDASLPEYLVRVETYERGMAKRWQAGDRFRMNFGAKSNSKGTAGVWYKGTIKRFVQTQTHTRDSNYDPWNSLLVVWDSDGGVAEHKSQRSTHVHLDDLVDEDISEEESEELSDSDDSYEGRRAPAKKKAKMQNDGRGGRGGGGNNMAAQRQAQPQQSKQAMEGAGQQHPGPAIRSSYTAAAPLPAKPTGSPAAGAPAAAGLHGAAAASGPGRAPAYPAAANAVGTAANATAAATSRRTQHKGNNWQQQHNNCQGPSTATLAPVQVGNAVYIAHTGLCACEGPLPGNTRIEGCGVKYLNWVNASGACGRGRHGMPSGEEELAMMWLTPLKPSAVRLLGRPPPLGVRDFLHGKLRLLPDGTRGSALKDEMHGVIHYPLCASGACAINESNPLKPSLLHPQTAVA</sequence>
<dbReference type="Pfam" id="PF12047">
    <property type="entry name" value="DNMT1-RFD"/>
    <property type="match status" value="1"/>
</dbReference>
<protein>
    <submittedName>
        <fullName evidence="6">ARID domain-containing protein</fullName>
    </submittedName>
</protein>
<evidence type="ECO:0000313" key="6">
    <source>
        <dbReference type="EMBL" id="GFH14042.1"/>
    </source>
</evidence>
<evidence type="ECO:0000313" key="7">
    <source>
        <dbReference type="Proteomes" id="UP000485058"/>
    </source>
</evidence>
<feature type="domain" description="RFTS" evidence="4">
    <location>
        <begin position="79"/>
        <end position="140"/>
    </location>
</feature>
<feature type="compositionally biased region" description="Basic and acidic residues" evidence="3">
    <location>
        <begin position="921"/>
        <end position="933"/>
    </location>
</feature>
<evidence type="ECO:0000256" key="3">
    <source>
        <dbReference type="SAM" id="MobiDB-lite"/>
    </source>
</evidence>
<feature type="region of interest" description="Disordered" evidence="3">
    <location>
        <begin position="921"/>
        <end position="1010"/>
    </location>
</feature>
<evidence type="ECO:0000256" key="1">
    <source>
        <dbReference type="ARBA" id="ARBA00004123"/>
    </source>
</evidence>
<feature type="domain" description="WHIM1" evidence="5">
    <location>
        <begin position="379"/>
        <end position="416"/>
    </location>
</feature>
<evidence type="ECO:0000256" key="2">
    <source>
        <dbReference type="ARBA" id="ARBA00023242"/>
    </source>
</evidence>
<dbReference type="GO" id="GO:0006357">
    <property type="term" value="P:regulation of transcription by RNA polymerase II"/>
    <property type="evidence" value="ECO:0007669"/>
    <property type="project" value="TreeGrafter"/>
</dbReference>
<accession>A0A699ZER4</accession>
<reference evidence="6 7" key="1">
    <citation type="submission" date="2020-02" db="EMBL/GenBank/DDBJ databases">
        <title>Draft genome sequence of Haematococcus lacustris strain NIES-144.</title>
        <authorList>
            <person name="Morimoto D."/>
            <person name="Nakagawa S."/>
            <person name="Yoshida T."/>
            <person name="Sawayama S."/>
        </authorList>
    </citation>
    <scope>NUCLEOTIDE SEQUENCE [LARGE SCALE GENOMIC DNA]</scope>
    <source>
        <strain evidence="6 7">NIES-144</strain>
    </source>
</reference>
<dbReference type="InterPro" id="IPR052060">
    <property type="entry name" value="Bromo_WD_repeat"/>
</dbReference>
<dbReference type="Proteomes" id="UP000485058">
    <property type="component" value="Unassembled WGS sequence"/>
</dbReference>
<comment type="subcellular location">
    <subcellularLocation>
        <location evidence="1">Nucleus</location>
    </subcellularLocation>
</comment>
<feature type="compositionally biased region" description="Low complexity" evidence="3">
    <location>
        <begin position="983"/>
        <end position="996"/>
    </location>
</feature>
<evidence type="ECO:0000259" key="5">
    <source>
        <dbReference type="Pfam" id="PF15612"/>
    </source>
</evidence>
<name>A0A699ZER4_HAELA</name>